<accession>A0A5D3BQ89</accession>
<sequence>MEIIWEGPSASLPLVLNGKHYSYWKPRMISFIKTLDGRAWRALVAGYKPLMITVDGVAVDRTEC</sequence>
<evidence type="ECO:0000313" key="2">
    <source>
        <dbReference type="EMBL" id="TYK01931.1"/>
    </source>
</evidence>
<dbReference type="AlphaFoldDB" id="A0A5D3BQ89"/>
<organism evidence="2 4">
    <name type="scientific">Cucumis melo var. makuwa</name>
    <name type="common">Oriental melon</name>
    <dbReference type="NCBI Taxonomy" id="1194695"/>
    <lineage>
        <taxon>Eukaryota</taxon>
        <taxon>Viridiplantae</taxon>
        <taxon>Streptophyta</taxon>
        <taxon>Embryophyta</taxon>
        <taxon>Tracheophyta</taxon>
        <taxon>Spermatophyta</taxon>
        <taxon>Magnoliopsida</taxon>
        <taxon>eudicotyledons</taxon>
        <taxon>Gunneridae</taxon>
        <taxon>Pentapetalae</taxon>
        <taxon>rosids</taxon>
        <taxon>fabids</taxon>
        <taxon>Cucurbitales</taxon>
        <taxon>Cucurbitaceae</taxon>
        <taxon>Benincaseae</taxon>
        <taxon>Cucumis</taxon>
    </lineage>
</organism>
<dbReference type="EMBL" id="SSTD01015940">
    <property type="protein sequence ID" value="TYK01931.1"/>
    <property type="molecule type" value="Genomic_DNA"/>
</dbReference>
<dbReference type="Proteomes" id="UP000321947">
    <property type="component" value="Unassembled WGS sequence"/>
</dbReference>
<evidence type="ECO:0000313" key="1">
    <source>
        <dbReference type="EMBL" id="KAA0037456.1"/>
    </source>
</evidence>
<name>A0A5D3BQ89_CUCMM</name>
<evidence type="ECO:0000313" key="3">
    <source>
        <dbReference type="Proteomes" id="UP000321393"/>
    </source>
</evidence>
<evidence type="ECO:0000313" key="4">
    <source>
        <dbReference type="Proteomes" id="UP000321947"/>
    </source>
</evidence>
<dbReference type="EMBL" id="SSTE01018921">
    <property type="protein sequence ID" value="KAA0037456.1"/>
    <property type="molecule type" value="Genomic_DNA"/>
</dbReference>
<gene>
    <name evidence="2" type="ORF">E5676_scaffold808G00190</name>
    <name evidence="1" type="ORF">E6C27_scaffold277G00440</name>
</gene>
<comment type="caution">
    <text evidence="2">The sequence shown here is derived from an EMBL/GenBank/DDBJ whole genome shotgun (WGS) entry which is preliminary data.</text>
</comment>
<protein>
    <submittedName>
        <fullName evidence="2">Gag-pol polyprotein</fullName>
    </submittedName>
</protein>
<proteinExistence type="predicted"/>
<dbReference type="Proteomes" id="UP000321393">
    <property type="component" value="Unassembled WGS sequence"/>
</dbReference>
<reference evidence="3 4" key="1">
    <citation type="submission" date="2019-08" db="EMBL/GenBank/DDBJ databases">
        <title>Draft genome sequences of two oriental melons (Cucumis melo L. var makuwa).</title>
        <authorList>
            <person name="Kwon S.-Y."/>
        </authorList>
    </citation>
    <scope>NUCLEOTIDE SEQUENCE [LARGE SCALE GENOMIC DNA]</scope>
    <source>
        <strain evidence="4">cv. Chang Bougi</strain>
        <strain evidence="3">cv. SW 3</strain>
        <tissue evidence="2">Leaf</tissue>
    </source>
</reference>